<evidence type="ECO:0000256" key="1">
    <source>
        <dbReference type="ARBA" id="ARBA00001192"/>
    </source>
</evidence>
<keyword evidence="8 13" id="KW-0249">Electron transport</keyword>
<dbReference type="Pfam" id="PF01786">
    <property type="entry name" value="AOX"/>
    <property type="match status" value="1"/>
</dbReference>
<sequence length="348" mass="40501">MAAVASASPLPAAAAPSTRCSPPAFLPLRAHRPRVASLGTVATRRVFRAEAMKTQREKEQTEVAVEESFPFRETAPPDEPLITAEESWVVKLEQSVNIFLTESVITILDGLYRDRNYARFFVLETIARVPYFGEDLVLHARYDLQVSEFRNMQVWFLQTFISVLHMYETFGWWRRADYIKVHFAESWNEFHHLLIMEELGGNSLWVDRFLARFAAFFYYFMTVAMYMVSPRMAYHFSECVERHAYSTYDKFIKLHEEELKKLPAPEAALNYYLNEDLYLFDNLYDVFVNIRDDEAEHCKTMKACQTHGNLRSPHSMQKCLETDTECVIPEDDCEGIVDCVKKSLVSKE</sequence>
<name>A0A0E0KWJ3_ORYPU</name>
<dbReference type="GO" id="GO:0009916">
    <property type="term" value="F:alternative oxidase activity"/>
    <property type="evidence" value="ECO:0007669"/>
    <property type="project" value="UniProtKB-UniRule"/>
</dbReference>
<evidence type="ECO:0000256" key="4">
    <source>
        <dbReference type="ARBA" id="ARBA00022448"/>
    </source>
</evidence>
<reference evidence="14" key="1">
    <citation type="submission" date="2015-04" db="UniProtKB">
        <authorList>
            <consortium name="EnsemblPlants"/>
        </authorList>
    </citation>
    <scope>IDENTIFICATION</scope>
</reference>
<evidence type="ECO:0000313" key="14">
    <source>
        <dbReference type="EnsemblPlants" id="OPUNC04G26460.2"/>
    </source>
</evidence>
<keyword evidence="11 13" id="KW-0408">Iron</keyword>
<accession>A0A0E0KWJ3</accession>
<keyword evidence="4" id="KW-0813">Transport</keyword>
<dbReference type="FunFam" id="1.20.1260.140:FF:000003">
    <property type="entry name" value="Ubiquinol oxidase"/>
    <property type="match status" value="1"/>
</dbReference>
<keyword evidence="10 13" id="KW-0560">Oxidoreductase</keyword>
<dbReference type="AlphaFoldDB" id="A0A0E0KWJ3"/>
<dbReference type="GO" id="GO:0010230">
    <property type="term" value="P:alternative respiration"/>
    <property type="evidence" value="ECO:0007669"/>
    <property type="project" value="TreeGrafter"/>
</dbReference>
<evidence type="ECO:0000256" key="13">
    <source>
        <dbReference type="RuleBase" id="RU003779"/>
    </source>
</evidence>
<proteinExistence type="inferred from homology"/>
<evidence type="ECO:0000256" key="3">
    <source>
        <dbReference type="ARBA" id="ARBA00008388"/>
    </source>
</evidence>
<dbReference type="STRING" id="4537.A0A0E0KWJ3"/>
<dbReference type="GO" id="GO:0005739">
    <property type="term" value="C:mitochondrion"/>
    <property type="evidence" value="ECO:0007669"/>
    <property type="project" value="TreeGrafter"/>
</dbReference>
<evidence type="ECO:0000256" key="7">
    <source>
        <dbReference type="ARBA" id="ARBA00022723"/>
    </source>
</evidence>
<keyword evidence="9" id="KW-1133">Transmembrane helix</keyword>
<keyword evidence="6 13" id="KW-0812">Transmembrane</keyword>
<dbReference type="CDD" id="cd01053">
    <property type="entry name" value="AOX"/>
    <property type="match status" value="1"/>
</dbReference>
<organism evidence="14">
    <name type="scientific">Oryza punctata</name>
    <name type="common">Red rice</name>
    <dbReference type="NCBI Taxonomy" id="4537"/>
    <lineage>
        <taxon>Eukaryota</taxon>
        <taxon>Viridiplantae</taxon>
        <taxon>Streptophyta</taxon>
        <taxon>Embryophyta</taxon>
        <taxon>Tracheophyta</taxon>
        <taxon>Spermatophyta</taxon>
        <taxon>Magnoliopsida</taxon>
        <taxon>Liliopsida</taxon>
        <taxon>Poales</taxon>
        <taxon>Poaceae</taxon>
        <taxon>BOP clade</taxon>
        <taxon>Oryzoideae</taxon>
        <taxon>Oryzeae</taxon>
        <taxon>Oryzinae</taxon>
        <taxon>Oryza</taxon>
    </lineage>
</organism>
<dbReference type="GO" id="GO:0102721">
    <property type="term" value="F:ubiquinol:oxygen oxidoreductase activity"/>
    <property type="evidence" value="ECO:0007669"/>
    <property type="project" value="UniProtKB-EC"/>
</dbReference>
<dbReference type="GO" id="GO:0098803">
    <property type="term" value="C:respiratory chain complex"/>
    <property type="evidence" value="ECO:0007669"/>
    <property type="project" value="UniProtKB-UniRule"/>
</dbReference>
<keyword evidence="7 13" id="KW-0479">Metal-binding</keyword>
<comment type="catalytic activity">
    <reaction evidence="1 13">
        <text>2 a ubiquinol + O2 = 2 a ubiquinone + 2 H2O</text>
        <dbReference type="Rhea" id="RHEA:30255"/>
        <dbReference type="Rhea" id="RHEA-COMP:9565"/>
        <dbReference type="Rhea" id="RHEA-COMP:9566"/>
        <dbReference type="ChEBI" id="CHEBI:15377"/>
        <dbReference type="ChEBI" id="CHEBI:15379"/>
        <dbReference type="ChEBI" id="CHEBI:16389"/>
        <dbReference type="ChEBI" id="CHEBI:17976"/>
        <dbReference type="EC" id="1.10.3.11"/>
    </reaction>
</comment>
<dbReference type="EnsemblPlants" id="OPUNC04G26460.2">
    <property type="protein sequence ID" value="OPUNC04G26460.2"/>
    <property type="gene ID" value="OPUNC04G26460"/>
</dbReference>
<dbReference type="Gramene" id="OPUNC04G26460.2">
    <property type="protein sequence ID" value="OPUNC04G26460.2"/>
    <property type="gene ID" value="OPUNC04G26460"/>
</dbReference>
<evidence type="ECO:0000256" key="8">
    <source>
        <dbReference type="ARBA" id="ARBA00022982"/>
    </source>
</evidence>
<dbReference type="GO" id="GO:0009579">
    <property type="term" value="C:thylakoid"/>
    <property type="evidence" value="ECO:0007669"/>
    <property type="project" value="TreeGrafter"/>
</dbReference>
<protein>
    <recommendedName>
        <fullName evidence="13">Ubiquinol oxidase</fullName>
        <ecNumber evidence="13">1.10.3.11</ecNumber>
    </recommendedName>
</protein>
<dbReference type="eggNOG" id="ENOG502QRMM">
    <property type="taxonomic scope" value="Eukaryota"/>
</dbReference>
<comment type="similarity">
    <text evidence="3 13">Belongs to the alternative oxidase family.</text>
</comment>
<dbReference type="PANTHER" id="PTHR31803:SF10">
    <property type="entry name" value="UBIQUINOL OXIDASE 4, CHLOROPLASTIC_CHROMOPLASTIC"/>
    <property type="match status" value="1"/>
</dbReference>
<evidence type="ECO:0000256" key="10">
    <source>
        <dbReference type="ARBA" id="ARBA00023002"/>
    </source>
</evidence>
<dbReference type="Proteomes" id="UP000026962">
    <property type="component" value="Chromosome 4"/>
</dbReference>
<dbReference type="InterPro" id="IPR038659">
    <property type="entry name" value="AOX_sf"/>
</dbReference>
<dbReference type="GO" id="GO:0016020">
    <property type="term" value="C:membrane"/>
    <property type="evidence" value="ECO:0007669"/>
    <property type="project" value="UniProtKB-SubCell"/>
</dbReference>
<evidence type="ECO:0000256" key="5">
    <source>
        <dbReference type="ARBA" id="ARBA00022660"/>
    </source>
</evidence>
<comment type="cofactor">
    <cofactor evidence="13">
        <name>Fe cation</name>
        <dbReference type="ChEBI" id="CHEBI:24875"/>
    </cofactor>
    <text evidence="13">Binds 2 iron ions per subunit.</text>
</comment>
<dbReference type="GO" id="GO:0016117">
    <property type="term" value="P:carotenoid biosynthetic process"/>
    <property type="evidence" value="ECO:0007669"/>
    <property type="project" value="TreeGrafter"/>
</dbReference>
<evidence type="ECO:0000256" key="2">
    <source>
        <dbReference type="ARBA" id="ARBA00004370"/>
    </source>
</evidence>
<evidence type="ECO:0000313" key="15">
    <source>
        <dbReference type="Proteomes" id="UP000026962"/>
    </source>
</evidence>
<evidence type="ECO:0000256" key="11">
    <source>
        <dbReference type="ARBA" id="ARBA00023004"/>
    </source>
</evidence>
<dbReference type="EC" id="1.10.3.11" evidence="13"/>
<dbReference type="GO" id="GO:0106292">
    <property type="term" value="F:superoxide-generating NADPH oxidase activity"/>
    <property type="evidence" value="ECO:0007669"/>
    <property type="project" value="UniProtKB-ARBA"/>
</dbReference>
<evidence type="ECO:0000256" key="6">
    <source>
        <dbReference type="ARBA" id="ARBA00022692"/>
    </source>
</evidence>
<evidence type="ECO:0000256" key="12">
    <source>
        <dbReference type="ARBA" id="ARBA00023136"/>
    </source>
</evidence>
<evidence type="ECO:0000256" key="9">
    <source>
        <dbReference type="ARBA" id="ARBA00022989"/>
    </source>
</evidence>
<keyword evidence="12 13" id="KW-0472">Membrane</keyword>
<dbReference type="Gene3D" id="1.20.1260.140">
    <property type="entry name" value="Alternative oxidase"/>
    <property type="match status" value="1"/>
</dbReference>
<reference evidence="14" key="2">
    <citation type="submission" date="2018-05" db="EMBL/GenBank/DDBJ databases">
        <title>OpunRS2 (Oryza punctata Reference Sequence Version 2).</title>
        <authorList>
            <person name="Zhang J."/>
            <person name="Kudrna D."/>
            <person name="Lee S."/>
            <person name="Talag J."/>
            <person name="Welchert J."/>
            <person name="Wing R.A."/>
        </authorList>
    </citation>
    <scope>NUCLEOTIDE SEQUENCE [LARGE SCALE GENOMIC DNA]</scope>
</reference>
<dbReference type="GO" id="GO:0046872">
    <property type="term" value="F:metal ion binding"/>
    <property type="evidence" value="ECO:0007669"/>
    <property type="project" value="UniProtKB-UniRule"/>
</dbReference>
<comment type="subcellular location">
    <subcellularLocation>
        <location evidence="2">Membrane</location>
    </subcellularLocation>
</comment>
<dbReference type="OMA" id="AYHLSEC"/>
<dbReference type="InterPro" id="IPR002680">
    <property type="entry name" value="AOX"/>
</dbReference>
<keyword evidence="5 13" id="KW-0679">Respiratory chain</keyword>
<keyword evidence="15" id="KW-1185">Reference proteome</keyword>
<dbReference type="PANTHER" id="PTHR31803">
    <property type="entry name" value="ALTERNATIVE OXIDASE"/>
    <property type="match status" value="1"/>
</dbReference>